<dbReference type="Pfam" id="PF19073">
    <property type="entry name" value="DUF5769"/>
    <property type="match status" value="1"/>
</dbReference>
<dbReference type="Proteomes" id="UP000289600">
    <property type="component" value="Segment"/>
</dbReference>
<reference evidence="2" key="1">
    <citation type="submission" date="2018-01" db="EMBL/GenBank/DDBJ databases">
        <title>Testimony of 'menage a trois' revealed by the proteome of Megavirus virophage.</title>
        <authorList>
            <person name="Jeudy S."/>
            <person name="Bertaux L."/>
            <person name="Alempic J.-M."/>
            <person name="Lartigue A."/>
            <person name="Legendre M."/>
            <person name="Philippe N."/>
            <person name="Beucher L."/>
            <person name="Biondi E."/>
            <person name="Juul S."/>
            <person name="Turner D."/>
            <person name="Coute Y."/>
            <person name="Claverie J.-M."/>
            <person name="Abergel C."/>
        </authorList>
    </citation>
    <scope>NUCLEOTIDE SEQUENCE [LARGE SCALE GENOMIC DNA]</scope>
</reference>
<evidence type="ECO:0000313" key="1">
    <source>
        <dbReference type="EMBL" id="AVL94574.1"/>
    </source>
</evidence>
<sequence length="379" mass="44480">MLSVYNTIIQTKPRIIPKLSGIIFENMKHNLNFMQQIKKIHGSEYDFFDCLNEFKYTHYLNMADVITDSVQYFQDSFNRITKGQENISSKLDLNLKKHHSKCLPGMPPIYIYGGFNRDMLGGKIYNDIDIRFGNEIFIYLFIEYCIPKNYEIIDLQKYVTNGESRYHGKARKIQIITNGYKDYPITLDLTYLFPAGLIPTEIFHEYPDMDVNTIISTGYCQNNLLNIDTYNKKCNLQTTIENCQNRLFIVLNSDGEPIIDHCVDPYYQFDNNGDIIKINNDCYNYIYLNNPKYSNCISKYDNFGKGKYLFKRINKMLSNGWVCLNKPCKNPWCILAPQNLQDKFIRYLALSGIKCGIWKKSSLPNNTMRFNYLSFHRSN</sequence>
<dbReference type="EMBL" id="MG807320">
    <property type="protein sequence ID" value="AVL94574.1"/>
    <property type="molecule type" value="Genomic_DNA"/>
</dbReference>
<dbReference type="InterPro" id="IPR043908">
    <property type="entry name" value="DUF5769"/>
</dbReference>
<evidence type="ECO:0000313" key="2">
    <source>
        <dbReference type="Proteomes" id="UP000289600"/>
    </source>
</evidence>
<proteinExistence type="predicted"/>
<gene>
    <name evidence="1" type="ORF">mc_188</name>
</gene>
<accession>A0A2P1EL39</accession>
<keyword evidence="2" id="KW-1185">Reference proteome</keyword>
<name>A0A2P1EL39_9VIRU</name>
<organism evidence="1 2">
    <name type="scientific">Moumouvirus australiensis</name>
    <dbReference type="NCBI Taxonomy" id="2109587"/>
    <lineage>
        <taxon>Viruses</taxon>
        <taxon>Varidnaviria</taxon>
        <taxon>Bamfordvirae</taxon>
        <taxon>Nucleocytoviricota</taxon>
        <taxon>Megaviricetes</taxon>
        <taxon>Imitervirales</taxon>
        <taxon>Mimiviridae</taxon>
        <taxon>Megamimivirinae</taxon>
        <taxon>Moumouvirus</taxon>
        <taxon>Moumouvirus australiense</taxon>
    </lineage>
</organism>
<protein>
    <submittedName>
        <fullName evidence="1">Uncharacterized protein</fullName>
    </submittedName>
</protein>